<proteinExistence type="inferred from homology"/>
<dbReference type="OrthoDB" id="9779910at2"/>
<evidence type="ECO:0000313" key="6">
    <source>
        <dbReference type="Proteomes" id="UP000245765"/>
    </source>
</evidence>
<dbReference type="SUPFAM" id="SSF53271">
    <property type="entry name" value="PRTase-like"/>
    <property type="match status" value="1"/>
</dbReference>
<evidence type="ECO:0000256" key="2">
    <source>
        <dbReference type="SAM" id="MobiDB-lite"/>
    </source>
</evidence>
<organism evidence="5 6">
    <name type="scientific">Falsiroseomonas bella</name>
    <dbReference type="NCBI Taxonomy" id="2184016"/>
    <lineage>
        <taxon>Bacteria</taxon>
        <taxon>Pseudomonadati</taxon>
        <taxon>Pseudomonadota</taxon>
        <taxon>Alphaproteobacteria</taxon>
        <taxon>Acetobacterales</taxon>
        <taxon>Roseomonadaceae</taxon>
        <taxon>Falsiroseomonas</taxon>
    </lineage>
</organism>
<evidence type="ECO:0000256" key="1">
    <source>
        <dbReference type="ARBA" id="ARBA00008007"/>
    </source>
</evidence>
<dbReference type="InterPro" id="IPR051910">
    <property type="entry name" value="ComF/GntX_DNA_util-trans"/>
</dbReference>
<accession>A0A317F8Q7</accession>
<sequence>MTATTAWSRRCAPTSPGKWTSSARSSATATRSSARGEASGRRPLPPPFTGEGRGGGGATLPLIQPTLRRLGGAVLDALLPPHCLTCDSPVEQQGTLCAACFRGLHFLTPPFCACCGVPFLHAGQAGPGGLCPSCLERRPAFTAARAAFRYDEGAKRLLLPFKHADRTDLAGAIAAQMARAAPEMLARADLLAPVPLHWRRLVSRRYNQAALLAGALARQARKPWLPDALRRTRPTPSLGERGAAERAVLVEGAFAVRQGARPAIAGRRVLLVDDVMTSGATAEACAAALLGAGAAAVEVLAAARVPDPRLEASRT</sequence>
<dbReference type="Proteomes" id="UP000245765">
    <property type="component" value="Unassembled WGS sequence"/>
</dbReference>
<keyword evidence="6" id="KW-1185">Reference proteome</keyword>
<dbReference type="InterPro" id="IPR044005">
    <property type="entry name" value="DZR_2"/>
</dbReference>
<reference evidence="6" key="1">
    <citation type="submission" date="2018-05" db="EMBL/GenBank/DDBJ databases">
        <authorList>
            <person name="Du Z."/>
            <person name="Wang X."/>
        </authorList>
    </citation>
    <scope>NUCLEOTIDE SEQUENCE [LARGE SCALE GENOMIC DNA]</scope>
    <source>
        <strain evidence="6">CQN31</strain>
    </source>
</reference>
<dbReference type="InterPro" id="IPR029057">
    <property type="entry name" value="PRTase-like"/>
</dbReference>
<dbReference type="Pfam" id="PF00156">
    <property type="entry name" value="Pribosyltran"/>
    <property type="match status" value="1"/>
</dbReference>
<feature type="domain" description="Phosphoribosyltransferase" evidence="3">
    <location>
        <begin position="259"/>
        <end position="309"/>
    </location>
</feature>
<gene>
    <name evidence="5" type="ORF">DFH01_27655</name>
</gene>
<feature type="compositionally biased region" description="Low complexity" evidence="2">
    <location>
        <begin position="20"/>
        <end position="37"/>
    </location>
</feature>
<feature type="domain" description="Double zinc ribbon" evidence="4">
    <location>
        <begin position="74"/>
        <end position="135"/>
    </location>
</feature>
<evidence type="ECO:0000259" key="4">
    <source>
        <dbReference type="Pfam" id="PF18912"/>
    </source>
</evidence>
<comment type="caution">
    <text evidence="5">The sequence shown here is derived from an EMBL/GenBank/DDBJ whole genome shotgun (WGS) entry which is preliminary data.</text>
</comment>
<dbReference type="Pfam" id="PF18912">
    <property type="entry name" value="DZR_2"/>
    <property type="match status" value="1"/>
</dbReference>
<evidence type="ECO:0000313" key="5">
    <source>
        <dbReference type="EMBL" id="PWS33966.1"/>
    </source>
</evidence>
<dbReference type="Gene3D" id="3.40.50.2020">
    <property type="match status" value="1"/>
</dbReference>
<evidence type="ECO:0000259" key="3">
    <source>
        <dbReference type="Pfam" id="PF00156"/>
    </source>
</evidence>
<comment type="similarity">
    <text evidence="1">Belongs to the ComF/GntX family.</text>
</comment>
<dbReference type="InterPro" id="IPR000836">
    <property type="entry name" value="PRTase_dom"/>
</dbReference>
<dbReference type="EMBL" id="QGNA01000010">
    <property type="protein sequence ID" value="PWS33966.1"/>
    <property type="molecule type" value="Genomic_DNA"/>
</dbReference>
<dbReference type="AlphaFoldDB" id="A0A317F8Q7"/>
<protein>
    <submittedName>
        <fullName evidence="5">ComF family protein</fullName>
    </submittedName>
</protein>
<dbReference type="PANTHER" id="PTHR47505">
    <property type="entry name" value="DNA UTILIZATION PROTEIN YHGH"/>
    <property type="match status" value="1"/>
</dbReference>
<name>A0A317F8Q7_9PROT</name>
<dbReference type="PANTHER" id="PTHR47505:SF1">
    <property type="entry name" value="DNA UTILIZATION PROTEIN YHGH"/>
    <property type="match status" value="1"/>
</dbReference>
<feature type="region of interest" description="Disordered" evidence="2">
    <location>
        <begin position="1"/>
        <end position="61"/>
    </location>
</feature>